<keyword evidence="4" id="KW-1185">Reference proteome</keyword>
<sequence>MNIEVNLENMQFLECFSSPTRVRIIELLGSGPMNIKSLSEALAIKSPIVTRHIQRLQEAGIIRSETIAGKRGLQKLCYLQLSQATLHFKGVPAIDTRKKYAFSIPIGHYSAYEIKPTCGLASETSMIGMCDDPRYFADPEHVAAKALWFGSGYVEYRIPNYMIANEQPDSLELSMEICSETPCAVNHYPSDIMFTINDAPIGVWTYPGDFGGVRGVYTPEWWYKNIHYGLMKTIRVNQEGSFIDGVRVSDTTINDLQLTYGKEILFRISCSATAKNCGGVTLFGSGFGNYNQDIDVVLRCRP</sequence>
<dbReference type="GO" id="GO:0003700">
    <property type="term" value="F:DNA-binding transcription factor activity"/>
    <property type="evidence" value="ECO:0007669"/>
    <property type="project" value="InterPro"/>
</dbReference>
<dbReference type="EMBL" id="LYPA01000038">
    <property type="protein sequence ID" value="OBR67352.1"/>
    <property type="molecule type" value="Genomic_DNA"/>
</dbReference>
<evidence type="ECO:0000259" key="2">
    <source>
        <dbReference type="SMART" id="SM00418"/>
    </source>
</evidence>
<dbReference type="Proteomes" id="UP000092024">
    <property type="component" value="Unassembled WGS sequence"/>
</dbReference>
<reference evidence="3 4" key="1">
    <citation type="submission" date="2016-05" db="EMBL/GenBank/DDBJ databases">
        <title>Paenibacillus oryzae. sp. nov., isolated from the rice root.</title>
        <authorList>
            <person name="Zhang J."/>
            <person name="Zhang X."/>
        </authorList>
    </citation>
    <scope>NUCLEOTIDE SEQUENCE [LARGE SCALE GENOMIC DNA]</scope>
    <source>
        <strain evidence="3 4">1DrF-4</strain>
    </source>
</reference>
<dbReference type="AlphaFoldDB" id="A0A1A5YP14"/>
<dbReference type="InterPro" id="IPR011991">
    <property type="entry name" value="ArsR-like_HTH"/>
</dbReference>
<dbReference type="OrthoDB" id="9781958at2"/>
<comment type="caution">
    <text evidence="3">The sequence shown here is derived from an EMBL/GenBank/DDBJ whole genome shotgun (WGS) entry which is preliminary data.</text>
</comment>
<dbReference type="SMART" id="SM00418">
    <property type="entry name" value="HTH_ARSR"/>
    <property type="match status" value="1"/>
</dbReference>
<dbReference type="InterPro" id="IPR036390">
    <property type="entry name" value="WH_DNA-bd_sf"/>
</dbReference>
<dbReference type="STRING" id="1844972.A7K91_19225"/>
<evidence type="ECO:0000313" key="4">
    <source>
        <dbReference type="Proteomes" id="UP000092024"/>
    </source>
</evidence>
<dbReference type="Gene3D" id="1.10.10.10">
    <property type="entry name" value="Winged helix-like DNA-binding domain superfamily/Winged helix DNA-binding domain"/>
    <property type="match status" value="1"/>
</dbReference>
<dbReference type="CDD" id="cd00090">
    <property type="entry name" value="HTH_ARSR"/>
    <property type="match status" value="1"/>
</dbReference>
<name>A0A1A5YP14_9BACL</name>
<accession>A0A1A5YP14</accession>
<protein>
    <submittedName>
        <fullName evidence="3">Transcriptional regulator</fullName>
    </submittedName>
</protein>
<proteinExistence type="predicted"/>
<dbReference type="GO" id="GO:0003677">
    <property type="term" value="F:DNA binding"/>
    <property type="evidence" value="ECO:0007669"/>
    <property type="project" value="UniProtKB-KW"/>
</dbReference>
<evidence type="ECO:0000313" key="3">
    <source>
        <dbReference type="EMBL" id="OBR67352.1"/>
    </source>
</evidence>
<gene>
    <name evidence="3" type="ORF">A7K91_19225</name>
</gene>
<dbReference type="InterPro" id="IPR036388">
    <property type="entry name" value="WH-like_DNA-bd_sf"/>
</dbReference>
<dbReference type="InterPro" id="IPR001845">
    <property type="entry name" value="HTH_ArsR_DNA-bd_dom"/>
</dbReference>
<organism evidence="3 4">
    <name type="scientific">Paenibacillus oryzae</name>
    <dbReference type="NCBI Taxonomy" id="1844972"/>
    <lineage>
        <taxon>Bacteria</taxon>
        <taxon>Bacillati</taxon>
        <taxon>Bacillota</taxon>
        <taxon>Bacilli</taxon>
        <taxon>Bacillales</taxon>
        <taxon>Paenibacillaceae</taxon>
        <taxon>Paenibacillus</taxon>
    </lineage>
</organism>
<dbReference type="SUPFAM" id="SSF46785">
    <property type="entry name" value="Winged helix' DNA-binding domain"/>
    <property type="match status" value="1"/>
</dbReference>
<dbReference type="Pfam" id="PF01022">
    <property type="entry name" value="HTH_5"/>
    <property type="match status" value="1"/>
</dbReference>
<keyword evidence="1" id="KW-0238">DNA-binding</keyword>
<feature type="domain" description="HTH arsR-type" evidence="2">
    <location>
        <begin position="11"/>
        <end position="81"/>
    </location>
</feature>
<evidence type="ECO:0000256" key="1">
    <source>
        <dbReference type="ARBA" id="ARBA00023125"/>
    </source>
</evidence>